<dbReference type="Proteomes" id="UP000284842">
    <property type="component" value="Unassembled WGS sequence"/>
</dbReference>
<comment type="caution">
    <text evidence="2">The sequence shown here is derived from an EMBL/GenBank/DDBJ whole genome shotgun (WGS) entry which is preliminary data.</text>
</comment>
<evidence type="ECO:0000313" key="2">
    <source>
        <dbReference type="EMBL" id="PPR07890.1"/>
    </source>
</evidence>
<sequence length="96" mass="10369">MSSCPALVPPLYAPLQYKAFWAGHGQYIQVCAMDAQRSALSTQVNSPTPVPVPTPAPRLRGDNPKQPPASSPSRPPPRFFSPHLNTVALFLSMSDL</sequence>
<feature type="compositionally biased region" description="Pro residues" evidence="1">
    <location>
        <begin position="65"/>
        <end position="79"/>
    </location>
</feature>
<evidence type="ECO:0000313" key="3">
    <source>
        <dbReference type="Proteomes" id="UP000284842"/>
    </source>
</evidence>
<organism evidence="2 3">
    <name type="scientific">Panaeolus cyanescens</name>
    <dbReference type="NCBI Taxonomy" id="181874"/>
    <lineage>
        <taxon>Eukaryota</taxon>
        <taxon>Fungi</taxon>
        <taxon>Dikarya</taxon>
        <taxon>Basidiomycota</taxon>
        <taxon>Agaricomycotina</taxon>
        <taxon>Agaricomycetes</taxon>
        <taxon>Agaricomycetidae</taxon>
        <taxon>Agaricales</taxon>
        <taxon>Agaricineae</taxon>
        <taxon>Galeropsidaceae</taxon>
        <taxon>Panaeolus</taxon>
    </lineage>
</organism>
<reference evidence="2 3" key="1">
    <citation type="journal article" date="2018" name="Evol. Lett.">
        <title>Horizontal gene cluster transfer increased hallucinogenic mushroom diversity.</title>
        <authorList>
            <person name="Reynolds H.T."/>
            <person name="Vijayakumar V."/>
            <person name="Gluck-Thaler E."/>
            <person name="Korotkin H.B."/>
            <person name="Matheny P.B."/>
            <person name="Slot J.C."/>
        </authorList>
    </citation>
    <scope>NUCLEOTIDE SEQUENCE [LARGE SCALE GENOMIC DNA]</scope>
    <source>
        <strain evidence="2 3">2629</strain>
    </source>
</reference>
<dbReference type="EMBL" id="NHTK01000315">
    <property type="protein sequence ID" value="PPR07890.1"/>
    <property type="molecule type" value="Genomic_DNA"/>
</dbReference>
<evidence type="ECO:0000256" key="1">
    <source>
        <dbReference type="SAM" id="MobiDB-lite"/>
    </source>
</evidence>
<name>A0A409YY08_9AGAR</name>
<dbReference type="AlphaFoldDB" id="A0A409YY08"/>
<proteinExistence type="predicted"/>
<dbReference type="InParanoid" id="A0A409YY08"/>
<protein>
    <submittedName>
        <fullName evidence="2">Uncharacterized protein</fullName>
    </submittedName>
</protein>
<accession>A0A409YY08</accession>
<gene>
    <name evidence="2" type="ORF">CVT24_005572</name>
</gene>
<feature type="region of interest" description="Disordered" evidence="1">
    <location>
        <begin position="38"/>
        <end position="81"/>
    </location>
</feature>
<keyword evidence="3" id="KW-1185">Reference proteome</keyword>